<gene>
    <name evidence="3" type="ORF">KK078_16920</name>
</gene>
<keyword evidence="4" id="KW-1185">Reference proteome</keyword>
<sequence length="558" mass="61883">MFMNLRTFLTTLALTALLLPAARAQKLAPGPQVMTFFSSIDDTEQPYGLYLPPHYDENKKYPLVVMLHGAGSNHRLSLRRVFGKSNANGENDVEATLYFPEWKDVDYIVASPYARGTMGYQGVAEHDVYDVLADVKKRFNIDEDRTYLTGLSMGGGGTLWIGLTRPDIWAALFPVCPAPPKGTDDLAGNALNVPMYFHHGDQDGAVPVAVSRDWTKKLKDLGVHVEYTEYPGVNHNSWENAYKDEAVFDWFRKYTRQRFPDRVLYNSRNYKYNHAYWVTLDQLTPGTLATIDAAFTAPNQLTIKTTALGAFTLQLAGHPKFDAAKPLQVILDGKKVKVTTAPALSFQQQAGKWVNTKYEAPAGAKKPGAEGPVSAAFGERHVYVYGTAGNPSEAELKARMDIAIQAANWSVYRNAFLGRIMVFPRVVADKDVRPSDFESCNLVLFGTRETNTLIGKYSERLPVELKAGTTDYGLFYVLPVDGHYVVINSGLPWWAMAKQQPFQFAPVAIATLGDFKDFALFKGTPGTIVSDGYFDAGWKLPEAERAKLEASGVVTLKK</sequence>
<name>A0AAP2DBV9_9BACT</name>
<evidence type="ECO:0000256" key="1">
    <source>
        <dbReference type="ARBA" id="ARBA00022729"/>
    </source>
</evidence>
<accession>A0AAP2DBV9</accession>
<reference evidence="3 4" key="1">
    <citation type="submission" date="2021-05" db="EMBL/GenBank/DDBJ databases">
        <title>A Polyphasic approach of four new species of the genus Ohtaekwangia: Ohtaekwangia histidinii sp. nov., Ohtaekwangia cretensis sp. nov., Ohtaekwangia indiensis sp. nov., Ohtaekwangia reichenbachii sp. nov. from diverse environment.</title>
        <authorList>
            <person name="Octaviana S."/>
        </authorList>
    </citation>
    <scope>NUCLEOTIDE SEQUENCE [LARGE SCALE GENOMIC DNA]</scope>
    <source>
        <strain evidence="3 4">PWU37</strain>
    </source>
</reference>
<feature type="chain" id="PRO_5042827689" evidence="2">
    <location>
        <begin position="25"/>
        <end position="558"/>
    </location>
</feature>
<organism evidence="3 4">
    <name type="scientific">Dawidia soli</name>
    <dbReference type="NCBI Taxonomy" id="2782352"/>
    <lineage>
        <taxon>Bacteria</taxon>
        <taxon>Pseudomonadati</taxon>
        <taxon>Bacteroidota</taxon>
        <taxon>Cytophagia</taxon>
        <taxon>Cytophagales</taxon>
        <taxon>Chryseotaleaceae</taxon>
        <taxon>Dawidia</taxon>
    </lineage>
</organism>
<dbReference type="Gene3D" id="3.40.50.1820">
    <property type="entry name" value="alpha/beta hydrolase"/>
    <property type="match status" value="1"/>
</dbReference>
<dbReference type="InterPro" id="IPR029058">
    <property type="entry name" value="AB_hydrolase_fold"/>
</dbReference>
<proteinExistence type="predicted"/>
<dbReference type="Pfam" id="PF00756">
    <property type="entry name" value="Esterase"/>
    <property type="match status" value="1"/>
</dbReference>
<evidence type="ECO:0000313" key="4">
    <source>
        <dbReference type="Proteomes" id="UP001319180"/>
    </source>
</evidence>
<keyword evidence="1 2" id="KW-0732">Signal</keyword>
<dbReference type="EMBL" id="JAHESC010000024">
    <property type="protein sequence ID" value="MBT1688256.1"/>
    <property type="molecule type" value="Genomic_DNA"/>
</dbReference>
<dbReference type="InterPro" id="IPR050955">
    <property type="entry name" value="Plant_Biomass_Hydrol_Est"/>
</dbReference>
<feature type="signal peptide" evidence="2">
    <location>
        <begin position="1"/>
        <end position="24"/>
    </location>
</feature>
<dbReference type="PANTHER" id="PTHR43037">
    <property type="entry name" value="UNNAMED PRODUCT-RELATED"/>
    <property type="match status" value="1"/>
</dbReference>
<dbReference type="Proteomes" id="UP001319180">
    <property type="component" value="Unassembled WGS sequence"/>
</dbReference>
<dbReference type="PANTHER" id="PTHR43037:SF1">
    <property type="entry name" value="BLL1128 PROTEIN"/>
    <property type="match status" value="1"/>
</dbReference>
<comment type="caution">
    <text evidence="3">The sequence shown here is derived from an EMBL/GenBank/DDBJ whole genome shotgun (WGS) entry which is preliminary data.</text>
</comment>
<dbReference type="InterPro" id="IPR000801">
    <property type="entry name" value="Esterase-like"/>
</dbReference>
<evidence type="ECO:0000256" key="2">
    <source>
        <dbReference type="SAM" id="SignalP"/>
    </source>
</evidence>
<evidence type="ECO:0000313" key="3">
    <source>
        <dbReference type="EMBL" id="MBT1688256.1"/>
    </source>
</evidence>
<dbReference type="AlphaFoldDB" id="A0AAP2DBV9"/>
<dbReference type="SUPFAM" id="SSF53474">
    <property type="entry name" value="alpha/beta-Hydrolases"/>
    <property type="match status" value="1"/>
</dbReference>
<protein>
    <submittedName>
        <fullName evidence="3">Prolyl oligopeptidase family serine peptidase</fullName>
    </submittedName>
</protein>